<organismHost>
    <name type="scientific">Emiliania huxleyi</name>
    <name type="common">Coccolithophore</name>
    <name type="synonym">Pontosphaera huxleyi</name>
    <dbReference type="NCBI Taxonomy" id="2903"/>
</organismHost>
<keyword evidence="2" id="KW-1185">Reference proteome</keyword>
<reference evidence="1 2" key="1">
    <citation type="journal article" date="2005" name="Science">
        <title>Complete genome sequence and lytic phase transcription profile of a Coccolithovirus.</title>
        <authorList>
            <person name="Wilson W.H."/>
            <person name="Schroeder D.C."/>
            <person name="Allen M.J."/>
            <person name="Holden M.T.G."/>
            <person name="Parkhill J."/>
            <person name="Barrell B.G."/>
            <person name="Churcher C."/>
            <person name="Hamlin N."/>
            <person name="Mungall K."/>
            <person name="Norbertczak H."/>
            <person name="Quail M.A."/>
            <person name="Price C."/>
            <person name="Rabbinowitsch E."/>
            <person name="Walker D."/>
            <person name="Craigon M."/>
            <person name="Roy D."/>
            <person name="Ghazal P."/>
        </authorList>
    </citation>
    <scope>NUCLEOTIDE SEQUENCE [LARGE SCALE GENOMIC DNA]</scope>
    <source>
        <strain evidence="2">Isolate United Kingdom/English Channel/1999</strain>
    </source>
</reference>
<dbReference type="RefSeq" id="YP_294061.1">
    <property type="nucleotide sequence ID" value="NC_007346.1"/>
</dbReference>
<evidence type="ECO:0000313" key="2">
    <source>
        <dbReference type="Proteomes" id="UP000000863"/>
    </source>
</evidence>
<dbReference type="Proteomes" id="UP000000863">
    <property type="component" value="Segment"/>
</dbReference>
<protein>
    <submittedName>
        <fullName evidence="1">Uncharacterized protein</fullName>
    </submittedName>
</protein>
<sequence>MVPSTADEYENQRMWHTKRIEITEFLTRKGHAVTETDIDQALLAFMGESSTCPYKFKHPVWVLYPLAIIELSKHKYVSSSQVSVSGSEKVDVGSGVFVINN</sequence>
<proteinExistence type="predicted"/>
<evidence type="ECO:0000313" key="1">
    <source>
        <dbReference type="EMBL" id="CAI65730.1"/>
    </source>
</evidence>
<organism evidence="1 2">
    <name type="scientific">Emiliania huxleyi virus 86 (isolate United Kingdom/English Channel/1999)</name>
    <name type="common">EhV-86</name>
    <dbReference type="NCBI Taxonomy" id="654925"/>
    <lineage>
        <taxon>Viruses</taxon>
        <taxon>Varidnaviria</taxon>
        <taxon>Bamfordvirae</taxon>
        <taxon>Nucleocytoviricota</taxon>
        <taxon>Megaviricetes</taxon>
        <taxon>Algavirales</taxon>
        <taxon>Phycodnaviridae</taxon>
        <taxon>Coccolithovirus</taxon>
        <taxon>Coccolithovirus huxleyi</taxon>
        <taxon>Emiliania huxleyi virus 86</taxon>
    </lineage>
</organism>
<dbReference type="GeneID" id="3654754"/>
<name>Q4A2H6_EHV8U</name>
<accession>Q4A2H6</accession>
<dbReference type="EMBL" id="AJ890364">
    <property type="protein sequence ID" value="CAI65730.1"/>
    <property type="molecule type" value="Genomic_DNA"/>
</dbReference>
<dbReference type="KEGG" id="vg:3654754"/>
<gene>
    <name evidence="1" type="ORF">EhV304</name>
</gene>